<evidence type="ECO:0000256" key="1">
    <source>
        <dbReference type="ARBA" id="ARBA00007828"/>
    </source>
</evidence>
<evidence type="ECO:0000256" key="4">
    <source>
        <dbReference type="ARBA" id="ARBA00023262"/>
    </source>
</evidence>
<dbReference type="InterPro" id="IPR011992">
    <property type="entry name" value="EF-hand-dom_pair"/>
</dbReference>
<keyword evidence="3" id="KW-0455">Luminescence</keyword>
<dbReference type="InterPro" id="IPR050230">
    <property type="entry name" value="CALM/Myosin/TropC-like"/>
</dbReference>
<dbReference type="RefSeq" id="XP_065665138.1">
    <property type="nucleotide sequence ID" value="XM_065809066.1"/>
</dbReference>
<protein>
    <submittedName>
        <fullName evidence="8 9">Neo-calmodulin isoform X2</fullName>
    </submittedName>
</protein>
<feature type="region of interest" description="Disordered" evidence="5">
    <location>
        <begin position="16"/>
        <end position="50"/>
    </location>
</feature>
<evidence type="ECO:0000256" key="5">
    <source>
        <dbReference type="SAM" id="MobiDB-lite"/>
    </source>
</evidence>
<dbReference type="InterPro" id="IPR002048">
    <property type="entry name" value="EF_hand_dom"/>
</dbReference>
<evidence type="ECO:0000313" key="9">
    <source>
        <dbReference type="RefSeq" id="XP_065665138.1"/>
    </source>
</evidence>
<dbReference type="GeneID" id="100205719"/>
<dbReference type="RefSeq" id="XP_065665137.1">
    <property type="nucleotide sequence ID" value="XM_065809065.1"/>
</dbReference>
<dbReference type="Pfam" id="PF13499">
    <property type="entry name" value="EF-hand_7"/>
    <property type="match status" value="1"/>
</dbReference>
<dbReference type="PANTHER" id="PTHR23048:SF0">
    <property type="entry name" value="CALMODULIN LIKE 3"/>
    <property type="match status" value="1"/>
</dbReference>
<keyword evidence="7" id="KW-1185">Reference proteome</keyword>
<evidence type="ECO:0000313" key="7">
    <source>
        <dbReference type="Proteomes" id="UP001652625"/>
    </source>
</evidence>
<reference evidence="8 9" key="1">
    <citation type="submission" date="2025-05" db="UniProtKB">
        <authorList>
            <consortium name="RefSeq"/>
        </authorList>
    </citation>
    <scope>IDENTIFICATION</scope>
</reference>
<evidence type="ECO:0000256" key="3">
    <source>
        <dbReference type="ARBA" id="ARBA00023223"/>
    </source>
</evidence>
<keyword evidence="2" id="KW-0677">Repeat</keyword>
<dbReference type="Proteomes" id="UP001652625">
    <property type="component" value="Chromosome 11"/>
</dbReference>
<evidence type="ECO:0000259" key="6">
    <source>
        <dbReference type="PROSITE" id="PS50222"/>
    </source>
</evidence>
<dbReference type="SMART" id="SM00054">
    <property type="entry name" value="EFh"/>
    <property type="match status" value="2"/>
</dbReference>
<keyword evidence="4" id="KW-0599">Photoprotein</keyword>
<proteinExistence type="inferred from homology"/>
<dbReference type="PANTHER" id="PTHR23048">
    <property type="entry name" value="MYOSIN LIGHT CHAIN 1, 3"/>
    <property type="match status" value="1"/>
</dbReference>
<dbReference type="RefSeq" id="XP_065665139.1">
    <property type="nucleotide sequence ID" value="XM_065809067.1"/>
</dbReference>
<comment type="similarity">
    <text evidence="1">Belongs to the aequorin family.</text>
</comment>
<evidence type="ECO:0000256" key="2">
    <source>
        <dbReference type="ARBA" id="ARBA00022737"/>
    </source>
</evidence>
<dbReference type="PROSITE" id="PS50222">
    <property type="entry name" value="EF_HAND_2"/>
    <property type="match status" value="1"/>
</dbReference>
<name>A0ABM4CT92_HYDVU</name>
<feature type="compositionally biased region" description="Basic and acidic residues" evidence="5">
    <location>
        <begin position="38"/>
        <end position="50"/>
    </location>
</feature>
<accession>A0ABM4CT92</accession>
<dbReference type="Gene3D" id="1.10.238.10">
    <property type="entry name" value="EF-hand"/>
    <property type="match status" value="1"/>
</dbReference>
<dbReference type="SUPFAM" id="SSF47473">
    <property type="entry name" value="EF-hand"/>
    <property type="match status" value="1"/>
</dbReference>
<feature type="domain" description="EF-hand" evidence="6">
    <location>
        <begin position="132"/>
        <end position="167"/>
    </location>
</feature>
<sequence>MARLYVMKRNIVDELVQTPDDEPTTPIMSPGALSNEEDSSKSTDKKENEADYIKEERCDNSLLQSIISEFRHHPDFLLSNQNLQLILKGLGEPTDSNTVQEWINFYDQNNKGGIDLVGFLRMVMDQILPIEDSEEEVEDSFKVFDTENSGQISCNALEYVLKTRGNPLTTEEFSILMNKNNPKKEKLFNWKEFCHKFTKEIYEASNDP</sequence>
<gene>
    <name evidence="8 9 10" type="primary">LOC100205719</name>
</gene>
<evidence type="ECO:0000313" key="10">
    <source>
        <dbReference type="RefSeq" id="XP_065665139.1"/>
    </source>
</evidence>
<evidence type="ECO:0000313" key="8">
    <source>
        <dbReference type="RefSeq" id="XP_065665137.1"/>
    </source>
</evidence>
<organism evidence="7 10">
    <name type="scientific">Hydra vulgaris</name>
    <name type="common">Hydra</name>
    <name type="synonym">Hydra attenuata</name>
    <dbReference type="NCBI Taxonomy" id="6087"/>
    <lineage>
        <taxon>Eukaryota</taxon>
        <taxon>Metazoa</taxon>
        <taxon>Cnidaria</taxon>
        <taxon>Hydrozoa</taxon>
        <taxon>Hydroidolina</taxon>
        <taxon>Anthoathecata</taxon>
        <taxon>Aplanulata</taxon>
        <taxon>Hydridae</taxon>
        <taxon>Hydra</taxon>
    </lineage>
</organism>